<evidence type="ECO:0000256" key="13">
    <source>
        <dbReference type="SAM" id="MobiDB-lite"/>
    </source>
</evidence>
<dbReference type="PROSITE" id="PS50994">
    <property type="entry name" value="INTEGRASE"/>
    <property type="match status" value="1"/>
</dbReference>
<dbReference type="InterPro" id="IPR001037">
    <property type="entry name" value="Integrase_C_retrovir"/>
</dbReference>
<evidence type="ECO:0000256" key="3">
    <source>
        <dbReference type="ARBA" id="ARBA00022679"/>
    </source>
</evidence>
<keyword evidence="10" id="KW-0695">RNA-directed DNA polymerase</keyword>
<dbReference type="InterPro" id="IPR043128">
    <property type="entry name" value="Rev_trsase/Diguanyl_cyclase"/>
</dbReference>
<proteinExistence type="inferred from homology"/>
<evidence type="ECO:0000256" key="11">
    <source>
        <dbReference type="ARBA" id="ARBA00023125"/>
    </source>
</evidence>
<name>A0ABQ9DTY2_9PASS</name>
<dbReference type="SUPFAM" id="SSF53098">
    <property type="entry name" value="Ribonuclease H-like"/>
    <property type="match status" value="1"/>
</dbReference>
<evidence type="ECO:0000256" key="10">
    <source>
        <dbReference type="ARBA" id="ARBA00022918"/>
    </source>
</evidence>
<sequence length="464" mass="52038">MIGTATSGIEVRSKQKWESLSASYQKSWLIEKMEAEIVAAKRLLLSMIAKREDTVRFAFTVPSINKAEPAKIYERTVLPQGMKNSPTMCQLYVAWALQQLQKKMLSTLIYHFMDDILLCQQDPFDNGICDTIAASLKHKGLIVAPEKVQQVAPWNYLGWQVTYAAIRLQKLSITPSVRTLHDVQKLVEVISHLIRKGRQRCKEVDGKEPEWISVPIKAADFDWLLQNSAPLQLAIIGYSGSLCHGGPSDKRLQLKYVHVSIDTYSGLVWATAQAGEKSIHVIRHLTNCFAIMGVLQTIKTANAPAYVGERVQGFLTTPGVEHITGIPHLSTGQAIVERANRTLKMYLQKQKESELIDPQIRLCKMLFTLNYLSLSRDSEQTPVQLRYSSQWISPMQEVQVTYKDPKTGQWVGPKPLLFTGRGYSCVSTDSGSVWEPCRWTRAAPAAPSLDEPAHTPSDNEENSS</sequence>
<dbReference type="PROSITE" id="PS50878">
    <property type="entry name" value="RT_POL"/>
    <property type="match status" value="1"/>
</dbReference>
<dbReference type="Gene3D" id="3.30.420.10">
    <property type="entry name" value="Ribonuclease H-like superfamily/Ribonuclease H"/>
    <property type="match status" value="1"/>
</dbReference>
<evidence type="ECO:0000256" key="7">
    <source>
        <dbReference type="ARBA" id="ARBA00022759"/>
    </source>
</evidence>
<feature type="domain" description="Integrase-type" evidence="16">
    <location>
        <begin position="398"/>
        <end position="445"/>
    </location>
</feature>
<feature type="DNA-binding region" description="Integrase-type" evidence="12">
    <location>
        <begin position="398"/>
        <end position="445"/>
    </location>
</feature>
<evidence type="ECO:0000256" key="6">
    <source>
        <dbReference type="ARBA" id="ARBA00022723"/>
    </source>
</evidence>
<feature type="domain" description="Reverse transcriptase" evidence="14">
    <location>
        <begin position="1"/>
        <end position="161"/>
    </location>
</feature>
<dbReference type="EMBL" id="WHWB01032402">
    <property type="protein sequence ID" value="KAJ7425756.1"/>
    <property type="molecule type" value="Genomic_DNA"/>
</dbReference>
<keyword evidence="4" id="KW-0548">Nucleotidyltransferase</keyword>
<evidence type="ECO:0000259" key="14">
    <source>
        <dbReference type="PROSITE" id="PS50878"/>
    </source>
</evidence>
<accession>A0ABQ9DTY2</accession>
<dbReference type="PROSITE" id="PS51027">
    <property type="entry name" value="INTEGRASE_DBD"/>
    <property type="match status" value="1"/>
</dbReference>
<evidence type="ECO:0000256" key="12">
    <source>
        <dbReference type="PROSITE-ProRule" id="PRU00506"/>
    </source>
</evidence>
<evidence type="ECO:0000259" key="16">
    <source>
        <dbReference type="PROSITE" id="PS51027"/>
    </source>
</evidence>
<keyword evidence="9" id="KW-0229">DNA integration</keyword>
<keyword evidence="3" id="KW-0808">Transferase</keyword>
<comment type="similarity">
    <text evidence="1">Belongs to the beta type-B retroviral polymerase family. HERV class-II K(HML-2) pol subfamily.</text>
</comment>
<dbReference type="Gene3D" id="3.10.10.10">
    <property type="entry name" value="HIV Type 1 Reverse Transcriptase, subunit A, domain 1"/>
    <property type="match status" value="1"/>
</dbReference>
<evidence type="ECO:0000256" key="9">
    <source>
        <dbReference type="ARBA" id="ARBA00022908"/>
    </source>
</evidence>
<evidence type="ECO:0000256" key="4">
    <source>
        <dbReference type="ARBA" id="ARBA00022695"/>
    </source>
</evidence>
<keyword evidence="6" id="KW-0479">Metal-binding</keyword>
<comment type="caution">
    <text evidence="17">The sequence shown here is derived from an EMBL/GenBank/DDBJ whole genome shotgun (WGS) entry which is preliminary data.</text>
</comment>
<keyword evidence="5" id="KW-0540">Nuclease</keyword>
<dbReference type="PANTHER" id="PTHR41694:SF3">
    <property type="entry name" value="RNA-DIRECTED DNA POLYMERASE-RELATED"/>
    <property type="match status" value="1"/>
</dbReference>
<protein>
    <recommendedName>
        <fullName evidence="2">ribonuclease H</fullName>
        <ecNumber evidence="2">3.1.26.4</ecNumber>
    </recommendedName>
</protein>
<evidence type="ECO:0000256" key="2">
    <source>
        <dbReference type="ARBA" id="ARBA00012180"/>
    </source>
</evidence>
<organism evidence="17 18">
    <name type="scientific">Willisornis vidua</name>
    <name type="common">Xingu scale-backed antbird</name>
    <dbReference type="NCBI Taxonomy" id="1566151"/>
    <lineage>
        <taxon>Eukaryota</taxon>
        <taxon>Metazoa</taxon>
        <taxon>Chordata</taxon>
        <taxon>Craniata</taxon>
        <taxon>Vertebrata</taxon>
        <taxon>Euteleostomi</taxon>
        <taxon>Archelosauria</taxon>
        <taxon>Archosauria</taxon>
        <taxon>Dinosauria</taxon>
        <taxon>Saurischia</taxon>
        <taxon>Theropoda</taxon>
        <taxon>Coelurosauria</taxon>
        <taxon>Aves</taxon>
        <taxon>Neognathae</taxon>
        <taxon>Neoaves</taxon>
        <taxon>Telluraves</taxon>
        <taxon>Australaves</taxon>
        <taxon>Passeriformes</taxon>
        <taxon>Thamnophilidae</taxon>
        <taxon>Willisornis</taxon>
    </lineage>
</organism>
<evidence type="ECO:0000313" key="18">
    <source>
        <dbReference type="Proteomes" id="UP001145742"/>
    </source>
</evidence>
<dbReference type="PANTHER" id="PTHR41694">
    <property type="entry name" value="ENDOGENOUS RETROVIRUS GROUP K MEMBER POL PROTEIN"/>
    <property type="match status" value="1"/>
</dbReference>
<dbReference type="InterPro" id="IPR001584">
    <property type="entry name" value="Integrase_cat-core"/>
</dbReference>
<keyword evidence="7" id="KW-0255">Endonuclease</keyword>
<dbReference type="EC" id="3.1.26.4" evidence="2"/>
<dbReference type="Gene3D" id="3.30.70.270">
    <property type="match status" value="2"/>
</dbReference>
<evidence type="ECO:0000256" key="5">
    <source>
        <dbReference type="ARBA" id="ARBA00022722"/>
    </source>
</evidence>
<evidence type="ECO:0000256" key="8">
    <source>
        <dbReference type="ARBA" id="ARBA00022801"/>
    </source>
</evidence>
<dbReference type="InterPro" id="IPR000477">
    <property type="entry name" value="RT_dom"/>
</dbReference>
<keyword evidence="8" id="KW-0378">Hydrolase</keyword>
<dbReference type="SUPFAM" id="SSF50122">
    <property type="entry name" value="DNA-binding domain of retroviral integrase"/>
    <property type="match status" value="1"/>
</dbReference>
<evidence type="ECO:0000313" key="17">
    <source>
        <dbReference type="EMBL" id="KAJ7425756.1"/>
    </source>
</evidence>
<dbReference type="Gene3D" id="2.30.30.10">
    <property type="entry name" value="Integrase, C-terminal domain superfamily, retroviral"/>
    <property type="match status" value="1"/>
</dbReference>
<dbReference type="InterPro" id="IPR043502">
    <property type="entry name" value="DNA/RNA_pol_sf"/>
</dbReference>
<dbReference type="InterPro" id="IPR036397">
    <property type="entry name" value="RNaseH_sf"/>
</dbReference>
<keyword evidence="11" id="KW-0238">DNA-binding</keyword>
<dbReference type="Proteomes" id="UP001145742">
    <property type="component" value="Unassembled WGS sequence"/>
</dbReference>
<reference evidence="17" key="1">
    <citation type="submission" date="2019-10" db="EMBL/GenBank/DDBJ databases">
        <authorList>
            <person name="Soares A.E.R."/>
            <person name="Aleixo A."/>
            <person name="Schneider P."/>
            <person name="Miyaki C.Y."/>
            <person name="Schneider M.P."/>
            <person name="Mello C."/>
            <person name="Vasconcelos A.T.R."/>
        </authorList>
    </citation>
    <scope>NUCLEOTIDE SEQUENCE</scope>
    <source>
        <tissue evidence="17">Muscle</tissue>
    </source>
</reference>
<feature type="region of interest" description="Disordered" evidence="13">
    <location>
        <begin position="445"/>
        <end position="464"/>
    </location>
</feature>
<evidence type="ECO:0000259" key="15">
    <source>
        <dbReference type="PROSITE" id="PS50994"/>
    </source>
</evidence>
<dbReference type="SUPFAM" id="SSF56672">
    <property type="entry name" value="DNA/RNA polymerases"/>
    <property type="match status" value="1"/>
</dbReference>
<keyword evidence="18" id="KW-1185">Reference proteome</keyword>
<dbReference type="InterPro" id="IPR036862">
    <property type="entry name" value="Integrase_C_dom_sf_retrovir"/>
</dbReference>
<dbReference type="Pfam" id="PF00078">
    <property type="entry name" value="RVT_1"/>
    <property type="match status" value="1"/>
</dbReference>
<feature type="domain" description="Integrase catalytic" evidence="15">
    <location>
        <begin position="226"/>
        <end position="390"/>
    </location>
</feature>
<evidence type="ECO:0000256" key="1">
    <source>
        <dbReference type="ARBA" id="ARBA00010879"/>
    </source>
</evidence>
<dbReference type="InterPro" id="IPR012337">
    <property type="entry name" value="RNaseH-like_sf"/>
</dbReference>
<gene>
    <name evidence="17" type="ORF">WISP_22069</name>
</gene>
<dbReference type="Pfam" id="PF00552">
    <property type="entry name" value="IN_DBD_C"/>
    <property type="match status" value="1"/>
</dbReference>